<organism evidence="6 7">
    <name type="scientific">Guyanagaster necrorhizus</name>
    <dbReference type="NCBI Taxonomy" id="856835"/>
    <lineage>
        <taxon>Eukaryota</taxon>
        <taxon>Fungi</taxon>
        <taxon>Dikarya</taxon>
        <taxon>Basidiomycota</taxon>
        <taxon>Agaricomycotina</taxon>
        <taxon>Agaricomycetes</taxon>
        <taxon>Agaricomycetidae</taxon>
        <taxon>Agaricales</taxon>
        <taxon>Marasmiineae</taxon>
        <taxon>Physalacriaceae</taxon>
        <taxon>Guyanagaster</taxon>
    </lineage>
</organism>
<dbReference type="GeneID" id="66102167"/>
<gene>
    <name evidence="6" type="ORF">BT62DRAFT_155595</name>
</gene>
<dbReference type="InterPro" id="IPR016181">
    <property type="entry name" value="Acyl_CoA_acyltransferase"/>
</dbReference>
<comment type="catalytic activity">
    <reaction evidence="3">
        <text>L-lysyl-[protein] + acetyl-CoA = N(6)-acetyl-L-lysyl-[protein] + CoA + H(+)</text>
        <dbReference type="Rhea" id="RHEA:45948"/>
        <dbReference type="Rhea" id="RHEA-COMP:9752"/>
        <dbReference type="Rhea" id="RHEA-COMP:10731"/>
        <dbReference type="ChEBI" id="CHEBI:15378"/>
        <dbReference type="ChEBI" id="CHEBI:29969"/>
        <dbReference type="ChEBI" id="CHEBI:57287"/>
        <dbReference type="ChEBI" id="CHEBI:57288"/>
        <dbReference type="ChEBI" id="CHEBI:61930"/>
        <dbReference type="EC" id="2.3.1.48"/>
    </reaction>
</comment>
<evidence type="ECO:0000313" key="6">
    <source>
        <dbReference type="EMBL" id="KAG7446148.1"/>
    </source>
</evidence>
<evidence type="ECO:0000256" key="4">
    <source>
        <dbReference type="SAM" id="MobiDB-lite"/>
    </source>
</evidence>
<accession>A0A9P8AS89</accession>
<dbReference type="GO" id="GO:0004402">
    <property type="term" value="F:histone acetyltransferase activity"/>
    <property type="evidence" value="ECO:0007669"/>
    <property type="project" value="InterPro"/>
</dbReference>
<evidence type="ECO:0000256" key="3">
    <source>
        <dbReference type="ARBA" id="ARBA00048017"/>
    </source>
</evidence>
<dbReference type="GO" id="GO:0031509">
    <property type="term" value="P:subtelomeric heterochromatin formation"/>
    <property type="evidence" value="ECO:0007669"/>
    <property type="project" value="InterPro"/>
</dbReference>
<dbReference type="Pfam" id="PF10394">
    <property type="entry name" value="Hat1_N"/>
    <property type="match status" value="1"/>
</dbReference>
<keyword evidence="7" id="KW-1185">Reference proteome</keyword>
<dbReference type="InterPro" id="IPR017380">
    <property type="entry name" value="Hist_AcTrfase_B-typ_cat-su"/>
</dbReference>
<dbReference type="PANTHER" id="PTHR12046">
    <property type="entry name" value="HISTONE ACETYLTRANSFERASE TYPE B CATALYTIC SUBUNIT"/>
    <property type="match status" value="1"/>
</dbReference>
<protein>
    <recommendedName>
        <fullName evidence="2">Histone acetyltransferase type B catalytic subunit</fullName>
    </recommendedName>
</protein>
<dbReference type="Proteomes" id="UP000812287">
    <property type="component" value="Unassembled WGS sequence"/>
</dbReference>
<dbReference type="AlphaFoldDB" id="A0A9P8AS89"/>
<dbReference type="Gene3D" id="3.40.630.30">
    <property type="match status" value="1"/>
</dbReference>
<sequence length="191" mass="23335">MKDLSQEVPRSNHREKGSDISSNCDVPSRWGPLMIEWRQHIIDFEVYRTTFHTPGFREYHRRMQLFILLYIEAGSYINEDEDQWEFVVLYEKRRRRDGSFTYHFVGYSSLYNFYHFPEKFRLRLSQFVILSSYQRQSPRICAIFSHLSIHPISRPSRQKRLTDALCPHQVYARRIRWRWPIARWGASWRGR</sequence>
<dbReference type="SUPFAM" id="SSF55729">
    <property type="entry name" value="Acyl-CoA N-acyltransferases (Nat)"/>
    <property type="match status" value="1"/>
</dbReference>
<dbReference type="EMBL" id="MU250535">
    <property type="protein sequence ID" value="KAG7446148.1"/>
    <property type="molecule type" value="Genomic_DNA"/>
</dbReference>
<dbReference type="GO" id="GO:0005634">
    <property type="term" value="C:nucleus"/>
    <property type="evidence" value="ECO:0007669"/>
    <property type="project" value="InterPro"/>
</dbReference>
<comment type="caution">
    <text evidence="6">The sequence shown here is derived from an EMBL/GenBank/DDBJ whole genome shotgun (WGS) entry which is preliminary data.</text>
</comment>
<evidence type="ECO:0000256" key="2">
    <source>
        <dbReference type="ARBA" id="ARBA00021268"/>
    </source>
</evidence>
<dbReference type="GO" id="GO:0000781">
    <property type="term" value="C:chromosome, telomeric region"/>
    <property type="evidence" value="ECO:0007669"/>
    <property type="project" value="GOC"/>
</dbReference>
<feature type="region of interest" description="Disordered" evidence="4">
    <location>
        <begin position="1"/>
        <end position="23"/>
    </location>
</feature>
<evidence type="ECO:0000256" key="1">
    <source>
        <dbReference type="ARBA" id="ARBA00010543"/>
    </source>
</evidence>
<dbReference type="RefSeq" id="XP_043039648.1">
    <property type="nucleotide sequence ID" value="XM_043179871.1"/>
</dbReference>
<feature type="compositionally biased region" description="Basic and acidic residues" evidence="4">
    <location>
        <begin position="1"/>
        <end position="18"/>
    </location>
</feature>
<comment type="similarity">
    <text evidence="1">Belongs to the HAT1 family.</text>
</comment>
<evidence type="ECO:0000313" key="7">
    <source>
        <dbReference type="Proteomes" id="UP000812287"/>
    </source>
</evidence>
<evidence type="ECO:0000259" key="5">
    <source>
        <dbReference type="Pfam" id="PF10394"/>
    </source>
</evidence>
<feature type="domain" description="Histone acetyl transferase HAT1 N-terminal" evidence="5">
    <location>
        <begin position="31"/>
        <end position="72"/>
    </location>
</feature>
<dbReference type="OrthoDB" id="10253098at2759"/>
<dbReference type="InterPro" id="IPR019467">
    <property type="entry name" value="Hat1_N"/>
</dbReference>
<reference evidence="6" key="1">
    <citation type="submission" date="2020-11" db="EMBL/GenBank/DDBJ databases">
        <title>Adaptations for nitrogen fixation in a non-lichenized fungal sporocarp promotes dispersal by wood-feeding termites.</title>
        <authorList>
            <consortium name="DOE Joint Genome Institute"/>
            <person name="Koch R.A."/>
            <person name="Yoon G."/>
            <person name="Arayal U."/>
            <person name="Lail K."/>
            <person name="Amirebrahimi M."/>
            <person name="Labutti K."/>
            <person name="Lipzen A."/>
            <person name="Riley R."/>
            <person name="Barry K."/>
            <person name="Henrissat B."/>
            <person name="Grigoriev I.V."/>
            <person name="Herr J.R."/>
            <person name="Aime M.C."/>
        </authorList>
    </citation>
    <scope>NUCLEOTIDE SEQUENCE</scope>
    <source>
        <strain evidence="6">MCA 3950</strain>
    </source>
</reference>
<proteinExistence type="inferred from homology"/>
<name>A0A9P8AS89_9AGAR</name>